<feature type="domain" description="Putative Flp pilus-assembly TadG-like N-terminal" evidence="1">
    <location>
        <begin position="14"/>
        <end position="46"/>
    </location>
</feature>
<proteinExistence type="predicted"/>
<dbReference type="AlphaFoldDB" id="A0A369LDW3"/>
<accession>A0A369LDW3</accession>
<comment type="caution">
    <text evidence="2">The sequence shown here is derived from an EMBL/GenBank/DDBJ whole genome shotgun (WGS) entry which is preliminary data.</text>
</comment>
<reference evidence="2 3" key="1">
    <citation type="journal article" date="2018" name="Elife">
        <title>Discovery and characterization of a prevalent human gut bacterial enzyme sufficient for the inactivation of a family of plant toxins.</title>
        <authorList>
            <person name="Koppel N."/>
            <person name="Bisanz J.E."/>
            <person name="Pandelia M.E."/>
            <person name="Turnbaugh P.J."/>
            <person name="Balskus E.P."/>
        </authorList>
    </citation>
    <scope>NUCLEOTIDE SEQUENCE [LARGE SCALE GENOMIC DNA]</scope>
    <source>
        <strain evidence="3">anaerobia AP69FAA</strain>
    </source>
</reference>
<gene>
    <name evidence="2" type="ORF">C1880_00605</name>
</gene>
<evidence type="ECO:0000259" key="1">
    <source>
        <dbReference type="Pfam" id="PF13400"/>
    </source>
</evidence>
<dbReference type="PROSITE" id="PS51257">
    <property type="entry name" value="PROKAR_LIPOPROTEIN"/>
    <property type="match status" value="1"/>
</dbReference>
<dbReference type="OrthoDB" id="3199483at2"/>
<sequence length="210" mass="21933">MASRKPRRASGLSGQVAAVFIVALACLLVAVGLGVDASTAYSAKTGQEAVLEAVRQSSLGMANAVKYSENPGREARDEVVELLSDNGYSGAAEIWYAELPESESGASDRYAGVYVMLANDTPTTFLQLAGRDKLTAKSTAIWTIHPYSTGTVYRPANAGIGSLEATFEGGTVTGRKETASRLEDAPDDLVKAIRDESKAKAGSGHVDSGN</sequence>
<evidence type="ECO:0000313" key="2">
    <source>
        <dbReference type="EMBL" id="RDB57364.1"/>
    </source>
</evidence>
<dbReference type="RefSeq" id="WP_114614594.1">
    <property type="nucleotide sequence ID" value="NZ_PPTP01000001.1"/>
</dbReference>
<keyword evidence="3" id="KW-1185">Reference proteome</keyword>
<dbReference type="InterPro" id="IPR028087">
    <property type="entry name" value="Tad_N"/>
</dbReference>
<organism evidence="2 3">
    <name type="scientific">Senegalimassilia anaerobia</name>
    <dbReference type="NCBI Taxonomy" id="1473216"/>
    <lineage>
        <taxon>Bacteria</taxon>
        <taxon>Bacillati</taxon>
        <taxon>Actinomycetota</taxon>
        <taxon>Coriobacteriia</taxon>
        <taxon>Coriobacteriales</taxon>
        <taxon>Coriobacteriaceae</taxon>
        <taxon>Senegalimassilia</taxon>
    </lineage>
</organism>
<dbReference type="EMBL" id="PPTP01000001">
    <property type="protein sequence ID" value="RDB57364.1"/>
    <property type="molecule type" value="Genomic_DNA"/>
</dbReference>
<dbReference type="Proteomes" id="UP000253792">
    <property type="component" value="Unassembled WGS sequence"/>
</dbReference>
<evidence type="ECO:0000313" key="3">
    <source>
        <dbReference type="Proteomes" id="UP000253792"/>
    </source>
</evidence>
<protein>
    <recommendedName>
        <fullName evidence="1">Putative Flp pilus-assembly TadG-like N-terminal domain-containing protein</fullName>
    </recommendedName>
</protein>
<name>A0A369LDW3_9ACTN</name>
<dbReference type="Pfam" id="PF13400">
    <property type="entry name" value="Tad"/>
    <property type="match status" value="1"/>
</dbReference>